<evidence type="ECO:0000313" key="1">
    <source>
        <dbReference type="EMBL" id="OOZ40479.1"/>
    </source>
</evidence>
<dbReference type="AlphaFoldDB" id="A0A1T2L5W1"/>
<dbReference type="Proteomes" id="UP000191110">
    <property type="component" value="Unassembled WGS sequence"/>
</dbReference>
<evidence type="ECO:0000313" key="2">
    <source>
        <dbReference type="Proteomes" id="UP000191110"/>
    </source>
</evidence>
<protein>
    <submittedName>
        <fullName evidence="1">Uncharacterized protein</fullName>
    </submittedName>
</protein>
<name>A0A1T2L5W1_9GAMM</name>
<keyword evidence="2" id="KW-1185">Reference proteome</keyword>
<dbReference type="RefSeq" id="WP_078483464.1">
    <property type="nucleotide sequence ID" value="NZ_MPRL01000024.1"/>
</dbReference>
<sequence length="152" mass="16425">MSDISNDSELRQAIDKLDASHERAIAAMFVKSVLSLSDDGRVSRAVDVAADLEATDDALNSAFKDAKSAAIDSHTRCGADADWTEQASYFVARAATAAVAPSGQVKSESRAWQAAMSSRMARTCQTIEAGDDAEQQEREAQYRMLSDFLNNQ</sequence>
<dbReference type="EMBL" id="MPRL01000024">
    <property type="protein sequence ID" value="OOZ40479.1"/>
    <property type="molecule type" value="Genomic_DNA"/>
</dbReference>
<proteinExistence type="predicted"/>
<dbReference type="OrthoDB" id="5624898at2"/>
<gene>
    <name evidence="1" type="ORF">BOW53_07465</name>
</gene>
<organism evidence="1 2">
    <name type="scientific">Solemya pervernicosa gill symbiont</name>
    <dbReference type="NCBI Taxonomy" id="642797"/>
    <lineage>
        <taxon>Bacteria</taxon>
        <taxon>Pseudomonadati</taxon>
        <taxon>Pseudomonadota</taxon>
        <taxon>Gammaproteobacteria</taxon>
        <taxon>sulfur-oxidizing symbionts</taxon>
    </lineage>
</organism>
<comment type="caution">
    <text evidence="1">The sequence shown here is derived from an EMBL/GenBank/DDBJ whole genome shotgun (WGS) entry which is preliminary data.</text>
</comment>
<reference evidence="1 2" key="1">
    <citation type="submission" date="2016-11" db="EMBL/GenBank/DDBJ databases">
        <title>Mixed transmission modes and dynamic genome evolution in an obligate animal-bacterial symbiosis.</title>
        <authorList>
            <person name="Russell S.L."/>
            <person name="Corbett-Detig R.B."/>
            <person name="Cavanaugh C.M."/>
        </authorList>
    </citation>
    <scope>NUCLEOTIDE SEQUENCE [LARGE SCALE GENOMIC DNA]</scope>
    <source>
        <strain evidence="1">Sveles-Q1</strain>
    </source>
</reference>
<accession>A0A1T2L5W1</accession>